<reference evidence="2 5" key="2">
    <citation type="submission" date="2016-11" db="EMBL/GenBank/DDBJ databases">
        <title>Genomic analysis of Caldithrix abyssi and proposal of a novel bacterial phylum Caldithrichaeota.</title>
        <authorList>
            <person name="Kublanov I."/>
            <person name="Sigalova O."/>
            <person name="Gavrilov S."/>
            <person name="Lebedinsky A."/>
            <person name="Ivanova N."/>
            <person name="Daum C."/>
            <person name="Reddy T."/>
            <person name="Klenk H.P."/>
            <person name="Goker M."/>
            <person name="Reva O."/>
            <person name="Miroshnichenko M."/>
            <person name="Kyprides N."/>
            <person name="Woyke T."/>
            <person name="Gelfand M."/>
        </authorList>
    </citation>
    <scope>NUCLEOTIDE SEQUENCE [LARGE SCALE GENOMIC DNA]</scope>
    <source>
        <strain evidence="2 5">LF13</strain>
    </source>
</reference>
<evidence type="ECO:0000313" key="5">
    <source>
        <dbReference type="Proteomes" id="UP000183868"/>
    </source>
</evidence>
<dbReference type="eggNOG" id="COG5266">
    <property type="taxonomic scope" value="Bacteria"/>
</dbReference>
<proteinExistence type="predicted"/>
<keyword evidence="1" id="KW-0812">Transmembrane</keyword>
<dbReference type="PaxDb" id="880073-Calab_3677"/>
<keyword evidence="1" id="KW-0472">Membrane</keyword>
<dbReference type="Proteomes" id="UP000004671">
    <property type="component" value="Chromosome"/>
</dbReference>
<gene>
    <name evidence="2" type="ORF">Cabys_2624</name>
    <name evidence="3" type="ORF">Calab_3677</name>
</gene>
<dbReference type="AlphaFoldDB" id="H1XNN6"/>
<name>H1XNN6_CALAY</name>
<dbReference type="STRING" id="880073.Cabys_2624"/>
<protein>
    <submittedName>
        <fullName evidence="2">Nickel transport protein</fullName>
    </submittedName>
</protein>
<dbReference type="Proteomes" id="UP000183868">
    <property type="component" value="Chromosome"/>
</dbReference>
<dbReference type="RefSeq" id="WP_006930847.1">
    <property type="nucleotide sequence ID" value="NZ_CM001402.1"/>
</dbReference>
<sequence length="143" mass="16092" precursor="true">MRINLILLFALTCCWQSVGFAHGVTYHVVRDSAVIVKLEYKSGEPISYAKIKIFAPDNDEVEYQNGRTDRNGCFAFVPDQEGVWAIKVDDGTGHGINKKITINRGATIESHSHHESDRNNYIGAFGVLMAVTGLLFYWKSRRN</sequence>
<evidence type="ECO:0000313" key="2">
    <source>
        <dbReference type="EMBL" id="APF19373.1"/>
    </source>
</evidence>
<dbReference type="HOGENOM" id="CLU_105325_1_1_0"/>
<keyword evidence="1" id="KW-1133">Transmembrane helix</keyword>
<organism evidence="3 4">
    <name type="scientific">Caldithrix abyssi DSM 13497</name>
    <dbReference type="NCBI Taxonomy" id="880073"/>
    <lineage>
        <taxon>Bacteria</taxon>
        <taxon>Pseudomonadati</taxon>
        <taxon>Calditrichota</taxon>
        <taxon>Calditrichia</taxon>
        <taxon>Calditrichales</taxon>
        <taxon>Calditrichaceae</taxon>
        <taxon>Caldithrix</taxon>
    </lineage>
</organism>
<dbReference type="EMBL" id="CP018099">
    <property type="protein sequence ID" value="APF19373.1"/>
    <property type="molecule type" value="Genomic_DNA"/>
</dbReference>
<keyword evidence="4" id="KW-1185">Reference proteome</keyword>
<accession>H1XNN6</accession>
<dbReference type="OrthoDB" id="9815598at2"/>
<reference evidence="3 4" key="1">
    <citation type="submission" date="2011-09" db="EMBL/GenBank/DDBJ databases">
        <title>The permanent draft genome of Caldithrix abyssi DSM 13497.</title>
        <authorList>
            <consortium name="US DOE Joint Genome Institute (JGI-PGF)"/>
            <person name="Lucas S."/>
            <person name="Han J."/>
            <person name="Lapidus A."/>
            <person name="Bruce D."/>
            <person name="Goodwin L."/>
            <person name="Pitluck S."/>
            <person name="Peters L."/>
            <person name="Kyrpides N."/>
            <person name="Mavromatis K."/>
            <person name="Ivanova N."/>
            <person name="Mikhailova N."/>
            <person name="Chertkov O."/>
            <person name="Detter J.C."/>
            <person name="Tapia R."/>
            <person name="Han C."/>
            <person name="Land M."/>
            <person name="Hauser L."/>
            <person name="Markowitz V."/>
            <person name="Cheng J.-F."/>
            <person name="Hugenholtz P."/>
            <person name="Woyke T."/>
            <person name="Wu D."/>
            <person name="Spring S."/>
            <person name="Brambilla E."/>
            <person name="Klenk H.-P."/>
            <person name="Eisen J.A."/>
        </authorList>
    </citation>
    <scope>NUCLEOTIDE SEQUENCE [LARGE SCALE GENOMIC DNA]</scope>
    <source>
        <strain evidence="3 4">DSM 13497</strain>
    </source>
</reference>
<dbReference type="KEGG" id="caby:Cabys_2624"/>
<evidence type="ECO:0000313" key="4">
    <source>
        <dbReference type="Proteomes" id="UP000004671"/>
    </source>
</evidence>
<feature type="transmembrane region" description="Helical" evidence="1">
    <location>
        <begin position="121"/>
        <end position="138"/>
    </location>
</feature>
<evidence type="ECO:0000256" key="1">
    <source>
        <dbReference type="SAM" id="Phobius"/>
    </source>
</evidence>
<dbReference type="InParanoid" id="H1XNN6"/>
<evidence type="ECO:0000313" key="3">
    <source>
        <dbReference type="EMBL" id="EHO43274.1"/>
    </source>
</evidence>
<dbReference type="EMBL" id="CM001402">
    <property type="protein sequence ID" value="EHO43274.1"/>
    <property type="molecule type" value="Genomic_DNA"/>
</dbReference>